<dbReference type="Proteomes" id="UP000054564">
    <property type="component" value="Unassembled WGS sequence"/>
</dbReference>
<proteinExistence type="predicted"/>
<dbReference type="AlphaFoldDB" id="A0A0L0VSN9"/>
<evidence type="ECO:0000313" key="2">
    <source>
        <dbReference type="EMBL" id="KNF02227.1"/>
    </source>
</evidence>
<name>A0A0L0VSN9_9BASI</name>
<evidence type="ECO:0000313" key="3">
    <source>
        <dbReference type="Proteomes" id="UP000054564"/>
    </source>
</evidence>
<feature type="region of interest" description="Disordered" evidence="1">
    <location>
        <begin position="216"/>
        <end position="241"/>
    </location>
</feature>
<protein>
    <submittedName>
        <fullName evidence="2">Uncharacterized protein</fullName>
    </submittedName>
</protein>
<organism evidence="2 3">
    <name type="scientific">Puccinia striiformis f. sp. tritici PST-78</name>
    <dbReference type="NCBI Taxonomy" id="1165861"/>
    <lineage>
        <taxon>Eukaryota</taxon>
        <taxon>Fungi</taxon>
        <taxon>Dikarya</taxon>
        <taxon>Basidiomycota</taxon>
        <taxon>Pucciniomycotina</taxon>
        <taxon>Pucciniomycetes</taxon>
        <taxon>Pucciniales</taxon>
        <taxon>Pucciniaceae</taxon>
        <taxon>Puccinia</taxon>
    </lineage>
</organism>
<accession>A0A0L0VSN9</accession>
<comment type="caution">
    <text evidence="2">The sequence shown here is derived from an EMBL/GenBank/DDBJ whole genome shotgun (WGS) entry which is preliminary data.</text>
</comment>
<evidence type="ECO:0000256" key="1">
    <source>
        <dbReference type="SAM" id="MobiDB-lite"/>
    </source>
</evidence>
<dbReference type="OrthoDB" id="2507532at2759"/>
<reference evidence="3" key="1">
    <citation type="submission" date="2014-03" db="EMBL/GenBank/DDBJ databases">
        <title>The Genome Sequence of Puccinia striiformis f. sp. tritici PST-78.</title>
        <authorList>
            <consortium name="The Broad Institute Genome Sequencing Platform"/>
            <person name="Cuomo C."/>
            <person name="Hulbert S."/>
            <person name="Chen X."/>
            <person name="Walker B."/>
            <person name="Young S.K."/>
            <person name="Zeng Q."/>
            <person name="Gargeya S."/>
            <person name="Fitzgerald M."/>
            <person name="Haas B."/>
            <person name="Abouelleil A."/>
            <person name="Alvarado L."/>
            <person name="Arachchi H.M."/>
            <person name="Berlin A.M."/>
            <person name="Chapman S.B."/>
            <person name="Goldberg J."/>
            <person name="Griggs A."/>
            <person name="Gujja S."/>
            <person name="Hansen M."/>
            <person name="Howarth C."/>
            <person name="Imamovic A."/>
            <person name="Larimer J."/>
            <person name="McCowan C."/>
            <person name="Montmayeur A."/>
            <person name="Murphy C."/>
            <person name="Neiman D."/>
            <person name="Pearson M."/>
            <person name="Priest M."/>
            <person name="Roberts A."/>
            <person name="Saif S."/>
            <person name="Shea T."/>
            <person name="Sisk P."/>
            <person name="Sykes S."/>
            <person name="Wortman J."/>
            <person name="Nusbaum C."/>
            <person name="Birren B."/>
        </authorList>
    </citation>
    <scope>NUCLEOTIDE SEQUENCE [LARGE SCALE GENOMIC DNA]</scope>
    <source>
        <strain evidence="3">race PST-78</strain>
    </source>
</reference>
<dbReference type="EMBL" id="AJIL01000025">
    <property type="protein sequence ID" value="KNF02227.1"/>
    <property type="molecule type" value="Genomic_DNA"/>
</dbReference>
<sequence length="241" mass="26643">MFDKNTLKYGQVQELIDLWTSTGMSRSPGLACKCAPKATSTIHKAKPCAESTKQSKPLPKREELITIVPLSSFTPPATGYVTKNSQLAFKDDQPPQHLYFFNEAASLTDPAVRAFYMGSINWPSKLVVAGHSYILFSRGFWIINHYCKVVRSGKGGFSGVWLHDDAQNEGIARLVNKDPSSIGGCQPGTRWVFYTRVWTASEDQYVRDSISKISKDHPNAKGNTVHSLGQAHQGHPGPCCR</sequence>
<gene>
    <name evidence="2" type="ORF">PSTG_04726</name>
</gene>
<keyword evidence="3" id="KW-1185">Reference proteome</keyword>